<dbReference type="Pfam" id="PF00916">
    <property type="entry name" value="Sulfate_transp"/>
    <property type="match status" value="1"/>
</dbReference>
<feature type="domain" description="Cyclic nucleotide-binding" evidence="7">
    <location>
        <begin position="1071"/>
        <end position="1157"/>
    </location>
</feature>
<dbReference type="Pfam" id="PF00027">
    <property type="entry name" value="cNMP_binding"/>
    <property type="match status" value="1"/>
</dbReference>
<dbReference type="PROSITE" id="PS50042">
    <property type="entry name" value="CNMP_BINDING_3"/>
    <property type="match status" value="1"/>
</dbReference>
<feature type="transmembrane region" description="Helical" evidence="6">
    <location>
        <begin position="255"/>
        <end position="273"/>
    </location>
</feature>
<feature type="region of interest" description="Disordered" evidence="5">
    <location>
        <begin position="762"/>
        <end position="807"/>
    </location>
</feature>
<dbReference type="Gene3D" id="3.30.750.24">
    <property type="entry name" value="STAS domain"/>
    <property type="match status" value="1"/>
</dbReference>
<feature type="compositionally biased region" description="Polar residues" evidence="5">
    <location>
        <begin position="613"/>
        <end position="630"/>
    </location>
</feature>
<organism evidence="8 9">
    <name type="scientific">Tribonema minus</name>
    <dbReference type="NCBI Taxonomy" id="303371"/>
    <lineage>
        <taxon>Eukaryota</taxon>
        <taxon>Sar</taxon>
        <taxon>Stramenopiles</taxon>
        <taxon>Ochrophyta</taxon>
        <taxon>PX clade</taxon>
        <taxon>Xanthophyceae</taxon>
        <taxon>Tribonematales</taxon>
        <taxon>Tribonemataceae</taxon>
        <taxon>Tribonema</taxon>
    </lineage>
</organism>
<dbReference type="InterPro" id="IPR018490">
    <property type="entry name" value="cNMP-bd_dom_sf"/>
</dbReference>
<protein>
    <recommendedName>
        <fullName evidence="7">Cyclic nucleotide-binding domain-containing protein</fullName>
    </recommendedName>
</protein>
<dbReference type="PANTHER" id="PTHR43310">
    <property type="entry name" value="SULFATE TRANSPORTER YBAR-RELATED"/>
    <property type="match status" value="1"/>
</dbReference>
<dbReference type="InterPro" id="IPR052706">
    <property type="entry name" value="Membrane-Transporter-like"/>
</dbReference>
<feature type="region of interest" description="Disordered" evidence="5">
    <location>
        <begin position="605"/>
        <end position="740"/>
    </location>
</feature>
<feature type="non-terminal residue" evidence="8">
    <location>
        <position position="1"/>
    </location>
</feature>
<dbReference type="SUPFAM" id="SSF51206">
    <property type="entry name" value="cAMP-binding domain-like"/>
    <property type="match status" value="1"/>
</dbReference>
<feature type="transmembrane region" description="Helical" evidence="6">
    <location>
        <begin position="391"/>
        <end position="408"/>
    </location>
</feature>
<evidence type="ECO:0000256" key="5">
    <source>
        <dbReference type="SAM" id="MobiDB-lite"/>
    </source>
</evidence>
<comment type="caution">
    <text evidence="8">The sequence shown here is derived from an EMBL/GenBank/DDBJ whole genome shotgun (WGS) entry which is preliminary data.</text>
</comment>
<feature type="transmembrane region" description="Helical" evidence="6">
    <location>
        <begin position="444"/>
        <end position="464"/>
    </location>
</feature>
<evidence type="ECO:0000256" key="2">
    <source>
        <dbReference type="ARBA" id="ARBA00022692"/>
    </source>
</evidence>
<evidence type="ECO:0000313" key="8">
    <source>
        <dbReference type="EMBL" id="KAG5190459.1"/>
    </source>
</evidence>
<evidence type="ECO:0000256" key="3">
    <source>
        <dbReference type="ARBA" id="ARBA00022989"/>
    </source>
</evidence>
<name>A0A835ZH57_9STRA</name>
<dbReference type="GO" id="GO:0016020">
    <property type="term" value="C:membrane"/>
    <property type="evidence" value="ECO:0007669"/>
    <property type="project" value="UniProtKB-SubCell"/>
</dbReference>
<feature type="compositionally biased region" description="Gly residues" evidence="5">
    <location>
        <begin position="681"/>
        <end position="699"/>
    </location>
</feature>
<feature type="transmembrane region" description="Helical" evidence="6">
    <location>
        <begin position="476"/>
        <end position="506"/>
    </location>
</feature>
<feature type="transmembrane region" description="Helical" evidence="6">
    <location>
        <begin position="314"/>
        <end position="335"/>
    </location>
</feature>
<feature type="transmembrane region" description="Helical" evidence="6">
    <location>
        <begin position="60"/>
        <end position="82"/>
    </location>
</feature>
<keyword evidence="9" id="KW-1185">Reference proteome</keyword>
<dbReference type="AlphaFoldDB" id="A0A835ZH57"/>
<feature type="transmembrane region" description="Helical" evidence="6">
    <location>
        <begin position="153"/>
        <end position="176"/>
    </location>
</feature>
<evidence type="ECO:0000313" key="9">
    <source>
        <dbReference type="Proteomes" id="UP000664859"/>
    </source>
</evidence>
<keyword evidence="3 6" id="KW-1133">Transmembrane helix</keyword>
<reference evidence="8" key="1">
    <citation type="submission" date="2021-02" db="EMBL/GenBank/DDBJ databases">
        <title>First Annotated Genome of the Yellow-green Alga Tribonema minus.</title>
        <authorList>
            <person name="Mahan K.M."/>
        </authorList>
    </citation>
    <scope>NUCLEOTIDE SEQUENCE</scope>
    <source>
        <strain evidence="8">UTEX B ZZ1240</strain>
    </source>
</reference>
<keyword evidence="2 6" id="KW-0812">Transmembrane</keyword>
<gene>
    <name evidence="8" type="ORF">JKP88DRAFT_298709</name>
</gene>
<feature type="compositionally biased region" description="Low complexity" evidence="5">
    <location>
        <begin position="710"/>
        <end position="719"/>
    </location>
</feature>
<evidence type="ECO:0000256" key="4">
    <source>
        <dbReference type="ARBA" id="ARBA00023136"/>
    </source>
</evidence>
<dbReference type="PANTHER" id="PTHR43310:SF2">
    <property type="entry name" value="SLC26A_SULP TRANSPORTER DOMAIN-CONTAINING PROTEIN"/>
    <property type="match status" value="1"/>
</dbReference>
<dbReference type="InterPro" id="IPR014710">
    <property type="entry name" value="RmlC-like_jellyroll"/>
</dbReference>
<dbReference type="InterPro" id="IPR036513">
    <property type="entry name" value="STAS_dom_sf"/>
</dbReference>
<accession>A0A835ZH57</accession>
<dbReference type="InterPro" id="IPR011547">
    <property type="entry name" value="SLC26A/SulP_dom"/>
</dbReference>
<proteinExistence type="predicted"/>
<dbReference type="Gene3D" id="2.60.120.10">
    <property type="entry name" value="Jelly Rolls"/>
    <property type="match status" value="1"/>
</dbReference>
<keyword evidence="4 6" id="KW-0472">Membrane</keyword>
<dbReference type="OrthoDB" id="409725at2759"/>
<evidence type="ECO:0000256" key="1">
    <source>
        <dbReference type="ARBA" id="ARBA00004141"/>
    </source>
</evidence>
<sequence>WHSSTYVHTARDWRVRGDLLVAPLAACGRCLSAGIMSEPRDRASGGGAVMGDGKTAAAQTAFLGLIYGIVNAVMCVPVLYGYALIIFGSPVFSPYMPALSKLVLFSSAVHQLCFSLLSTLPFAIGQVQDAGLIFLSKITYIIALRLQDEPAEVVVSTAVAVTAVCTASLGVCLVVIGKLRLARFVSYLPMPVVGGYLAYIGFFCLQAGLSLSAGKAFETLQDWAQFADPKLLLLCLPGVLAGGLFSWVSRRYDHFAALPGSMVLVPALFYIALGMSGHDLQDARAAGLVGAEREAALWSDAFELFQLGEVQWHVLPYVLPVWAGMVVVVAFSSSLDVAAIEMDMGEPLETNVELQVVGWSNAISGLTGGFPGSYIFSQTIFTYRTHCRSRVVGLIVMIAEVAVFLLPIDPLIDKHAVLDAMSALKAELAGDCLTRLFGHRFVPLFFFSATLIFIAWELMIEWLLEVRSKLLWHEYLVLLLTFSAIQLFGLNTGLIIGIACAMLGFVTSYASESVHTMQRVYKRSRVVRPASQRRILAVHRDKILCMELRGEMFFGSAVSVLDEVREHLGLATAPASAAAAAERERMLGSLPLHRRAAAALRRCTRRATRRLNSRVQSPLRTPRPSASNTPRQRRRSSAAGSVDDEDAAGDGGGGSRGFERPRARSATNGETARLLSSSNDGDGGGGGGGGGSGAPGTYGSGSFRFDRSAFDASSDSGVDSGVGGSGGSAADVETGGGGTAAAVSVHGGGALVRLDSVAAASRTASSLNGGTLGTIPSSDEEGSSGAANAGGTPGVREPRGSSPAFQPARAAGYGALGAIASSDEEAGNGFLANQSAHSAAAAVAHTPLLEPGRQRRQRSVSAEGGAFAAAQDRAARMRYGAAAANSGSSAAGSAGGGTALTPAAAAAARRERRARQLSVGGTPLLPPNNMNDADVPSFIIFDCSMLTKIDATAARTCFLQLQRLSAKHGFCIAYARLTKDMEALLAAHGALDGDRIALYPTVYAALAWCETTLIRAASRQTDEVWPLNHFHRTLSFHSNFDPGAGLTMAGVVRQILDLPDAAPQLEALAQYCAQQALPQGAVVFNTGEPAHYFCVLLEGNVAIAAPPGTRLRRRQPSLDFESTGRPREEVLLGPGAIFGYVDFQLEQERTFTAYVASPMATICSFTRESVDEMAERHPRLCILLERSVLKQSAMELANHSV</sequence>
<feature type="transmembrane region" description="Helical" evidence="6">
    <location>
        <begin position="188"/>
        <end position="211"/>
    </location>
</feature>
<evidence type="ECO:0000256" key="6">
    <source>
        <dbReference type="SAM" id="Phobius"/>
    </source>
</evidence>
<dbReference type="InterPro" id="IPR000595">
    <property type="entry name" value="cNMP-bd_dom"/>
</dbReference>
<comment type="subcellular location">
    <subcellularLocation>
        <location evidence="1">Membrane</location>
        <topology evidence="1">Multi-pass membrane protein</topology>
    </subcellularLocation>
</comment>
<feature type="transmembrane region" description="Helical" evidence="6">
    <location>
        <begin position="231"/>
        <end position="248"/>
    </location>
</feature>
<dbReference type="CDD" id="cd00038">
    <property type="entry name" value="CAP_ED"/>
    <property type="match status" value="1"/>
</dbReference>
<dbReference type="EMBL" id="JAFCMP010000034">
    <property type="protein sequence ID" value="KAG5190459.1"/>
    <property type="molecule type" value="Genomic_DNA"/>
</dbReference>
<dbReference type="Proteomes" id="UP000664859">
    <property type="component" value="Unassembled WGS sequence"/>
</dbReference>
<evidence type="ECO:0000259" key="7">
    <source>
        <dbReference type="PROSITE" id="PS50042"/>
    </source>
</evidence>